<protein>
    <submittedName>
        <fullName evidence="8">RagB/SusD family nutrient uptake outer membrane protein</fullName>
    </submittedName>
</protein>
<dbReference type="EMBL" id="DWZE01000089">
    <property type="protein sequence ID" value="HJA83922.1"/>
    <property type="molecule type" value="Genomic_DNA"/>
</dbReference>
<reference evidence="8" key="2">
    <citation type="submission" date="2021-04" db="EMBL/GenBank/DDBJ databases">
        <authorList>
            <person name="Gilroy R."/>
        </authorList>
    </citation>
    <scope>NUCLEOTIDE SEQUENCE</scope>
    <source>
        <strain evidence="8">ChiHecec1B25-7008</strain>
    </source>
</reference>
<dbReference type="InterPro" id="IPR033985">
    <property type="entry name" value="SusD-like_N"/>
</dbReference>
<dbReference type="AlphaFoldDB" id="A0A9D2HTS2"/>
<comment type="caution">
    <text evidence="8">The sequence shown here is derived from an EMBL/GenBank/DDBJ whole genome shotgun (WGS) entry which is preliminary data.</text>
</comment>
<accession>A0A9D2HTS2</accession>
<dbReference type="Proteomes" id="UP000823860">
    <property type="component" value="Unassembled WGS sequence"/>
</dbReference>
<evidence type="ECO:0000256" key="4">
    <source>
        <dbReference type="ARBA" id="ARBA00023136"/>
    </source>
</evidence>
<dbReference type="Pfam" id="PF14322">
    <property type="entry name" value="SusD-like_3"/>
    <property type="match status" value="1"/>
</dbReference>
<evidence type="ECO:0000256" key="1">
    <source>
        <dbReference type="ARBA" id="ARBA00004442"/>
    </source>
</evidence>
<evidence type="ECO:0000313" key="8">
    <source>
        <dbReference type="EMBL" id="HJA83922.1"/>
    </source>
</evidence>
<name>A0A9D2HTS2_9BACE</name>
<feature type="domain" description="SusD-like N-terminal" evidence="7">
    <location>
        <begin position="70"/>
        <end position="224"/>
    </location>
</feature>
<keyword evidence="3" id="KW-0732">Signal</keyword>
<dbReference type="InterPro" id="IPR011990">
    <property type="entry name" value="TPR-like_helical_dom_sf"/>
</dbReference>
<evidence type="ECO:0000259" key="7">
    <source>
        <dbReference type="Pfam" id="PF14322"/>
    </source>
</evidence>
<keyword evidence="4" id="KW-0472">Membrane</keyword>
<gene>
    <name evidence="8" type="ORF">H9785_08145</name>
</gene>
<organism evidence="8 9">
    <name type="scientific">Candidatus Bacteroides intestinavium</name>
    <dbReference type="NCBI Taxonomy" id="2838469"/>
    <lineage>
        <taxon>Bacteria</taxon>
        <taxon>Pseudomonadati</taxon>
        <taxon>Bacteroidota</taxon>
        <taxon>Bacteroidia</taxon>
        <taxon>Bacteroidales</taxon>
        <taxon>Bacteroidaceae</taxon>
        <taxon>Bacteroides</taxon>
    </lineage>
</organism>
<dbReference type="InterPro" id="IPR012944">
    <property type="entry name" value="SusD_RagB_dom"/>
</dbReference>
<dbReference type="Gene3D" id="1.25.40.390">
    <property type="match status" value="1"/>
</dbReference>
<dbReference type="GO" id="GO:0009279">
    <property type="term" value="C:cell outer membrane"/>
    <property type="evidence" value="ECO:0007669"/>
    <property type="project" value="UniProtKB-SubCell"/>
</dbReference>
<feature type="domain" description="RagB/SusD" evidence="6">
    <location>
        <begin position="339"/>
        <end position="642"/>
    </location>
</feature>
<keyword evidence="5" id="KW-0998">Cell outer membrane</keyword>
<reference evidence="8" key="1">
    <citation type="journal article" date="2021" name="PeerJ">
        <title>Extensive microbial diversity within the chicken gut microbiome revealed by metagenomics and culture.</title>
        <authorList>
            <person name="Gilroy R."/>
            <person name="Ravi A."/>
            <person name="Getino M."/>
            <person name="Pursley I."/>
            <person name="Horton D.L."/>
            <person name="Alikhan N.F."/>
            <person name="Baker D."/>
            <person name="Gharbi K."/>
            <person name="Hall N."/>
            <person name="Watson M."/>
            <person name="Adriaenssens E.M."/>
            <person name="Foster-Nyarko E."/>
            <person name="Jarju S."/>
            <person name="Secka A."/>
            <person name="Antonio M."/>
            <person name="Oren A."/>
            <person name="Chaudhuri R.R."/>
            <person name="La Ragione R."/>
            <person name="Hildebrand F."/>
            <person name="Pallen M.J."/>
        </authorList>
    </citation>
    <scope>NUCLEOTIDE SEQUENCE</scope>
    <source>
        <strain evidence="8">ChiHecec1B25-7008</strain>
    </source>
</reference>
<evidence type="ECO:0000256" key="3">
    <source>
        <dbReference type="ARBA" id="ARBA00022729"/>
    </source>
</evidence>
<evidence type="ECO:0000256" key="2">
    <source>
        <dbReference type="ARBA" id="ARBA00006275"/>
    </source>
</evidence>
<dbReference type="Pfam" id="PF07980">
    <property type="entry name" value="SusD_RagB"/>
    <property type="match status" value="1"/>
</dbReference>
<comment type="similarity">
    <text evidence="2">Belongs to the SusD family.</text>
</comment>
<dbReference type="PROSITE" id="PS51257">
    <property type="entry name" value="PROKAR_LIPOPROTEIN"/>
    <property type="match status" value="1"/>
</dbReference>
<evidence type="ECO:0000313" key="9">
    <source>
        <dbReference type="Proteomes" id="UP000823860"/>
    </source>
</evidence>
<dbReference type="SUPFAM" id="SSF48452">
    <property type="entry name" value="TPR-like"/>
    <property type="match status" value="1"/>
</dbReference>
<evidence type="ECO:0000259" key="6">
    <source>
        <dbReference type="Pfam" id="PF07980"/>
    </source>
</evidence>
<comment type="subcellular location">
    <subcellularLocation>
        <location evidence="1">Cell outer membrane</location>
    </subcellularLocation>
</comment>
<proteinExistence type="inferred from homology"/>
<evidence type="ECO:0000256" key="5">
    <source>
        <dbReference type="ARBA" id="ARBA00023237"/>
    </source>
</evidence>
<sequence length="671" mass="75504">MKLHNKLFVTGVVATSLLTFTACNDFLDLEPPSNVTPEAYFQNDEQLGAYSIARYTSLFTTPSGWGQGNIINGDAATDNMAATSPNASRFTKDLWLVPHSGDLGFGDIRYCNYFFEQVLPRYESGFYNSYPDAGHYIGEMYFLRAWVYYSRLRTYGDYPIVSELVEDNKDDLIAHGTRMPRNEVADFILADLDRAIELLNDKGFMANNRINKQVALLVKSRVALYEASYERYHRGTGRVPGDEGWPGFSVHPGYSFDVDAHVSDLLTQAMDAAKQVADNIELTQNTMVLDQDPASPGTGWNPYFEMYASMDLSGVDEVLMWRDYGTIGTSTVQHGVPAYISSSGGIGLLKGYVESFLMANGLPIYAAGSGYHGDETLDNVKADRDGRLQLFVFGESNYLPFTTNNRETVYHFTPVLAPARTDQMGDVTGYRIRKGESFDWEQNSFGDGYSETAQIVFRGTEALLNYMEAQYMRDGSLDASSQNYWRAIRSRAGVSTDFQATINATDISQEAAGDWGAYSSGNLLSDRTLYNIRRERRCEFVGEGMRWDDLVRWCAMDQLINNPYMPEGVNFWTSMYETAIYNEMHAVITYVEGPTNPDANISSSEESVYVRPYRINSGNSVFDGYTWMNAHYNSPLPIREIQLLSLDESVDNSVLYQTWGWPTQSSMPAER</sequence>